<evidence type="ECO:0000256" key="9">
    <source>
        <dbReference type="ARBA" id="ARBA00023136"/>
    </source>
</evidence>
<comment type="subunit">
    <text evidence="11">Forms homooligomers and/or heterooligomers.</text>
</comment>
<evidence type="ECO:0000256" key="2">
    <source>
        <dbReference type="ARBA" id="ARBA00007809"/>
    </source>
</evidence>
<dbReference type="Proteomes" id="UP001054889">
    <property type="component" value="Unassembled WGS sequence"/>
</dbReference>
<comment type="function">
    <text evidence="10">Mediates both low-affinity uptake and efflux of sugar across the plasma membrane.</text>
</comment>
<feature type="transmembrane region" description="Helical" evidence="12">
    <location>
        <begin position="188"/>
        <end position="209"/>
    </location>
</feature>
<evidence type="ECO:0000256" key="3">
    <source>
        <dbReference type="ARBA" id="ARBA00022448"/>
    </source>
</evidence>
<comment type="similarity">
    <text evidence="2 12">Belongs to the SWEET sugar transporter family.</text>
</comment>
<keyword evidence="7" id="KW-0677">Repeat</keyword>
<dbReference type="Gene3D" id="1.20.1280.290">
    <property type="match status" value="2"/>
</dbReference>
<feature type="compositionally biased region" description="Gly residues" evidence="13">
    <location>
        <begin position="77"/>
        <end position="94"/>
    </location>
</feature>
<keyword evidence="3 12" id="KW-0813">Transport</keyword>
<keyword evidence="6 12" id="KW-0812">Transmembrane</keyword>
<comment type="subcellular location">
    <subcellularLocation>
        <location evidence="1">Cell membrane</location>
        <topology evidence="1">Multi-pass membrane protein</topology>
    </subcellularLocation>
</comment>
<keyword evidence="15" id="KW-1185">Reference proteome</keyword>
<accession>A0AAV5F8P1</accession>
<evidence type="ECO:0000313" key="15">
    <source>
        <dbReference type="Proteomes" id="UP001054889"/>
    </source>
</evidence>
<feature type="transmembrane region" description="Helical" evidence="12">
    <location>
        <begin position="276"/>
        <end position="297"/>
    </location>
</feature>
<feature type="transmembrane region" description="Helical" evidence="12">
    <location>
        <begin position="152"/>
        <end position="176"/>
    </location>
</feature>
<evidence type="ECO:0000313" key="14">
    <source>
        <dbReference type="EMBL" id="GJN32019.1"/>
    </source>
</evidence>
<evidence type="ECO:0000256" key="12">
    <source>
        <dbReference type="RuleBase" id="RU910715"/>
    </source>
</evidence>
<evidence type="ECO:0000256" key="11">
    <source>
        <dbReference type="ARBA" id="ARBA00038715"/>
    </source>
</evidence>
<evidence type="ECO:0000256" key="8">
    <source>
        <dbReference type="ARBA" id="ARBA00022989"/>
    </source>
</evidence>
<keyword evidence="9 12" id="KW-0472">Membrane</keyword>
<evidence type="ECO:0000256" key="10">
    <source>
        <dbReference type="ARBA" id="ARBA00037238"/>
    </source>
</evidence>
<dbReference type="PANTHER" id="PTHR10791:SF120">
    <property type="entry name" value="BIDIRECTIONAL SUGAR TRANSPORTER SWEET17"/>
    <property type="match status" value="1"/>
</dbReference>
<feature type="transmembrane region" description="Helical" evidence="12">
    <location>
        <begin position="215"/>
        <end position="236"/>
    </location>
</feature>
<dbReference type="FunFam" id="1.20.1280.290:FF:000002">
    <property type="entry name" value="Bidirectional sugar transporter SWEET"/>
    <property type="match status" value="1"/>
</dbReference>
<sequence>MGRSRQEELGGVDVDLSRRSAVPPSATWCTLGRVGMCPTAELAARRRRRPGGGGGRRLELTLGRVTRGGGKLRDGLARGGGAVDTGGRRGGGTNARGGGNIISVLVFVSPIKTFCRIVRRGSTEEFEPSPYVFTLLNALLWVYYGLTKPDGFLVATVNGFGAVMEAIYVVLFIAYAVDHSTRVKTVKLAVAADIVAFGVVFLATSLAISALGLRIMVIGTMCMCLNIVMYGSPLAATKTVITTKSVEYMPFFLSFFLFLNGGVWATYAVLDRDIFLGIPNGIGFFLGTIQLIIYAMYMNNSKQTTGDASQGSAPLLA</sequence>
<evidence type="ECO:0000256" key="1">
    <source>
        <dbReference type="ARBA" id="ARBA00004651"/>
    </source>
</evidence>
<keyword evidence="5 12" id="KW-0762">Sugar transport</keyword>
<name>A0AAV5F8P1_ELECO</name>
<evidence type="ECO:0000256" key="7">
    <source>
        <dbReference type="ARBA" id="ARBA00022737"/>
    </source>
</evidence>
<evidence type="ECO:0000256" key="6">
    <source>
        <dbReference type="ARBA" id="ARBA00022692"/>
    </source>
</evidence>
<comment type="caution">
    <text evidence="14">The sequence shown here is derived from an EMBL/GenBank/DDBJ whole genome shotgun (WGS) entry which is preliminary data.</text>
</comment>
<dbReference type="GO" id="GO:0051119">
    <property type="term" value="F:sugar transmembrane transporter activity"/>
    <property type="evidence" value="ECO:0007669"/>
    <property type="project" value="InterPro"/>
</dbReference>
<proteinExistence type="inferred from homology"/>
<evidence type="ECO:0000256" key="13">
    <source>
        <dbReference type="SAM" id="MobiDB-lite"/>
    </source>
</evidence>
<comment type="caution">
    <text evidence="12">Lacks conserved residue(s) required for the propagation of feature annotation.</text>
</comment>
<dbReference type="GO" id="GO:0005886">
    <property type="term" value="C:plasma membrane"/>
    <property type="evidence" value="ECO:0007669"/>
    <property type="project" value="UniProtKB-SubCell"/>
</dbReference>
<dbReference type="Pfam" id="PF03083">
    <property type="entry name" value="MtN3_slv"/>
    <property type="match status" value="2"/>
</dbReference>
<feature type="transmembrane region" description="Helical" evidence="12">
    <location>
        <begin position="248"/>
        <end position="270"/>
    </location>
</feature>
<dbReference type="InterPro" id="IPR047664">
    <property type="entry name" value="SWEET"/>
</dbReference>
<reference evidence="14" key="1">
    <citation type="journal article" date="2018" name="DNA Res.">
        <title>Multiple hybrid de novo genome assembly of finger millet, an orphan allotetraploid crop.</title>
        <authorList>
            <person name="Hatakeyama M."/>
            <person name="Aluri S."/>
            <person name="Balachadran M.T."/>
            <person name="Sivarajan S.R."/>
            <person name="Patrignani A."/>
            <person name="Gruter S."/>
            <person name="Poveda L."/>
            <person name="Shimizu-Inatsugi R."/>
            <person name="Baeten J."/>
            <person name="Francoijs K.J."/>
            <person name="Nataraja K.N."/>
            <person name="Reddy Y.A.N."/>
            <person name="Phadnis S."/>
            <person name="Ravikumar R.L."/>
            <person name="Schlapbach R."/>
            <person name="Sreeman S.M."/>
            <person name="Shimizu K.K."/>
        </authorList>
    </citation>
    <scope>NUCLEOTIDE SEQUENCE</scope>
</reference>
<gene>
    <name evidence="14" type="primary">gb20486</name>
    <name evidence="14" type="ORF">PR202_gb20486</name>
</gene>
<evidence type="ECO:0000256" key="4">
    <source>
        <dbReference type="ARBA" id="ARBA00022475"/>
    </source>
</evidence>
<keyword evidence="8 12" id="KW-1133">Transmembrane helix</keyword>
<feature type="region of interest" description="Disordered" evidence="13">
    <location>
        <begin position="72"/>
        <end position="94"/>
    </location>
</feature>
<comment type="function">
    <text evidence="12">Mediates both low-affinity uptake and efflux of sugar across the membrane.</text>
</comment>
<dbReference type="InterPro" id="IPR004316">
    <property type="entry name" value="SWEET_rpt"/>
</dbReference>
<evidence type="ECO:0000256" key="5">
    <source>
        <dbReference type="ARBA" id="ARBA00022597"/>
    </source>
</evidence>
<organism evidence="14 15">
    <name type="scientific">Eleusine coracana subsp. coracana</name>
    <dbReference type="NCBI Taxonomy" id="191504"/>
    <lineage>
        <taxon>Eukaryota</taxon>
        <taxon>Viridiplantae</taxon>
        <taxon>Streptophyta</taxon>
        <taxon>Embryophyta</taxon>
        <taxon>Tracheophyta</taxon>
        <taxon>Spermatophyta</taxon>
        <taxon>Magnoliopsida</taxon>
        <taxon>Liliopsida</taxon>
        <taxon>Poales</taxon>
        <taxon>Poaceae</taxon>
        <taxon>PACMAD clade</taxon>
        <taxon>Chloridoideae</taxon>
        <taxon>Cynodonteae</taxon>
        <taxon>Eleusininae</taxon>
        <taxon>Eleusine</taxon>
    </lineage>
</organism>
<protein>
    <recommendedName>
        <fullName evidence="12">Bidirectional sugar transporter SWEET</fullName>
    </recommendedName>
</protein>
<dbReference type="EMBL" id="BQKI01000083">
    <property type="protein sequence ID" value="GJN32019.1"/>
    <property type="molecule type" value="Genomic_DNA"/>
</dbReference>
<dbReference type="FunFam" id="1.20.1280.290:FF:000001">
    <property type="entry name" value="Bidirectional sugar transporter SWEET"/>
    <property type="match status" value="1"/>
</dbReference>
<feature type="transmembrane region" description="Helical" evidence="12">
    <location>
        <begin position="129"/>
        <end position="146"/>
    </location>
</feature>
<keyword evidence="4" id="KW-1003">Cell membrane</keyword>
<reference evidence="14" key="2">
    <citation type="submission" date="2021-12" db="EMBL/GenBank/DDBJ databases">
        <title>Resequencing data analysis of finger millet.</title>
        <authorList>
            <person name="Hatakeyama M."/>
            <person name="Aluri S."/>
            <person name="Balachadran M.T."/>
            <person name="Sivarajan S.R."/>
            <person name="Poveda L."/>
            <person name="Shimizu-Inatsugi R."/>
            <person name="Schlapbach R."/>
            <person name="Sreeman S.M."/>
            <person name="Shimizu K.K."/>
        </authorList>
    </citation>
    <scope>NUCLEOTIDE SEQUENCE</scope>
</reference>
<dbReference type="AlphaFoldDB" id="A0AAV5F8P1"/>
<dbReference type="PANTHER" id="PTHR10791">
    <property type="entry name" value="RAG1-ACTIVATING PROTEIN 1"/>
    <property type="match status" value="1"/>
</dbReference>